<name>A0A6L3ZEX5_9FLAO</name>
<accession>A0A6L3ZEX5</accession>
<dbReference type="OrthoDB" id="355190at117743"/>
<feature type="transmembrane region" description="Helical" evidence="1">
    <location>
        <begin position="132"/>
        <end position="152"/>
    </location>
</feature>
<keyword evidence="3" id="KW-1185">Reference proteome</keyword>
<keyword evidence="1" id="KW-0472">Membrane</keyword>
<feature type="transmembrane region" description="Helical" evidence="1">
    <location>
        <begin position="59"/>
        <end position="79"/>
    </location>
</feature>
<dbReference type="Proteomes" id="UP000484164">
    <property type="component" value="Unassembled WGS sequence"/>
</dbReference>
<keyword evidence="1" id="KW-1133">Transmembrane helix</keyword>
<gene>
    <name evidence="2" type="ORF">F8C82_09655</name>
</gene>
<reference evidence="2 3" key="1">
    <citation type="submission" date="2019-10" db="EMBL/GenBank/DDBJ databases">
        <title>Genome sequence of Phaeocystidibacter marisrubri JCM30614 (type strain).</title>
        <authorList>
            <person name="Bowman J.P."/>
        </authorList>
    </citation>
    <scope>NUCLEOTIDE SEQUENCE [LARGE SCALE GENOMIC DNA]</scope>
    <source>
        <strain evidence="2 3">JCM 30614</strain>
    </source>
</reference>
<evidence type="ECO:0000313" key="3">
    <source>
        <dbReference type="Proteomes" id="UP000484164"/>
    </source>
</evidence>
<organism evidence="2 3">
    <name type="scientific">Phaeocystidibacter marisrubri</name>
    <dbReference type="NCBI Taxonomy" id="1577780"/>
    <lineage>
        <taxon>Bacteria</taxon>
        <taxon>Pseudomonadati</taxon>
        <taxon>Bacteroidota</taxon>
        <taxon>Flavobacteriia</taxon>
        <taxon>Flavobacteriales</taxon>
        <taxon>Phaeocystidibacteraceae</taxon>
        <taxon>Phaeocystidibacter</taxon>
    </lineage>
</organism>
<keyword evidence="1" id="KW-0812">Transmembrane</keyword>
<evidence type="ECO:0008006" key="4">
    <source>
        <dbReference type="Google" id="ProtNLM"/>
    </source>
</evidence>
<dbReference type="RefSeq" id="WP_151693381.1">
    <property type="nucleotide sequence ID" value="NZ_BMGX01000001.1"/>
</dbReference>
<feature type="transmembrane region" description="Helical" evidence="1">
    <location>
        <begin position="91"/>
        <end position="111"/>
    </location>
</feature>
<sequence length="377" mass="43266">MREELVKELAKRLKRGERIYRLEAYLESKGYSEATVEAYIQAALNSVDRKSVSLNRTRVAKGIFIGSVLTFLGAVYYFFGDASTGTITSSTFRSVMGGILISASAYLSWLFHFVWRKPKDGNASYAYPDWSASSILGIFVISISAIILGFILDSTYEDHNHSVLRESGVLTKARVISVSFDNFGKRDDSSVSLLWRDQSGNRREESFPEIRERLYMYPKGREIYVIYDPTYPHNFLPLLRDSQIQAATGSAQRDFTIADLMSLMQMTEEERLEKLNQIHFGWEYKSAGHSYTNKLQSGVVEIYRGRVRVITQRISPSHINYEQKKLGFEVTEVLPKNRWSLQDYTAESDQYRLNYTHRNEGGSLFFELELTAKVDEP</sequence>
<comment type="caution">
    <text evidence="2">The sequence shown here is derived from an EMBL/GenBank/DDBJ whole genome shotgun (WGS) entry which is preliminary data.</text>
</comment>
<protein>
    <recommendedName>
        <fullName evidence="4">DUF3592 domain-containing protein</fullName>
    </recommendedName>
</protein>
<evidence type="ECO:0000256" key="1">
    <source>
        <dbReference type="SAM" id="Phobius"/>
    </source>
</evidence>
<proteinExistence type="predicted"/>
<dbReference type="EMBL" id="WBVQ01000002">
    <property type="protein sequence ID" value="KAB2815952.1"/>
    <property type="molecule type" value="Genomic_DNA"/>
</dbReference>
<evidence type="ECO:0000313" key="2">
    <source>
        <dbReference type="EMBL" id="KAB2815952.1"/>
    </source>
</evidence>
<dbReference type="AlphaFoldDB" id="A0A6L3ZEX5"/>